<keyword evidence="1" id="KW-0732">Signal</keyword>
<feature type="chain" id="PRO_5012372734" evidence="1">
    <location>
        <begin position="19"/>
        <end position="262"/>
    </location>
</feature>
<dbReference type="Proteomes" id="UP000193467">
    <property type="component" value="Unassembled WGS sequence"/>
</dbReference>
<comment type="caution">
    <text evidence="2">The sequence shown here is derived from an EMBL/GenBank/DDBJ whole genome shotgun (WGS) entry which is preliminary data.</text>
</comment>
<feature type="signal peptide" evidence="1">
    <location>
        <begin position="1"/>
        <end position="18"/>
    </location>
</feature>
<name>A0A1Y2FCV5_9BASI</name>
<reference evidence="2 3" key="1">
    <citation type="submission" date="2016-07" db="EMBL/GenBank/DDBJ databases">
        <title>Pervasive Adenine N6-methylation of Active Genes in Fungi.</title>
        <authorList>
            <consortium name="DOE Joint Genome Institute"/>
            <person name="Mondo S.J."/>
            <person name="Dannebaum R.O."/>
            <person name="Kuo R.C."/>
            <person name="Labutti K."/>
            <person name="Haridas S."/>
            <person name="Kuo A."/>
            <person name="Salamov A."/>
            <person name="Ahrendt S.R."/>
            <person name="Lipzen A."/>
            <person name="Sullivan W."/>
            <person name="Andreopoulos W.B."/>
            <person name="Clum A."/>
            <person name="Lindquist E."/>
            <person name="Daum C."/>
            <person name="Ramamoorthy G.K."/>
            <person name="Gryganskyi A."/>
            <person name="Culley D."/>
            <person name="Magnuson J.K."/>
            <person name="James T.Y."/>
            <person name="O'Malley M.A."/>
            <person name="Stajich J.E."/>
            <person name="Spatafora J.W."/>
            <person name="Visel A."/>
            <person name="Grigoriev I.V."/>
        </authorList>
    </citation>
    <scope>NUCLEOTIDE SEQUENCE [LARGE SCALE GENOMIC DNA]</scope>
    <source>
        <strain evidence="2 3">62-1032</strain>
    </source>
</reference>
<dbReference type="InParanoid" id="A0A1Y2FCV5"/>
<sequence>MFAKSLLAIATLALSVAASPVQIAGTSEAALLERSLVPEFIGLDKRESRSQAYKRIAVAKQRAARKAKRALDEKENHQLFERAVAQHQGESGVSKRDLEARELSVRALRNVRCGISDSVCSSAALPSDIPANGLTKCSQSKHRCIISCKAGFQYRGGVCVASATTCGTNTCGSVDNGIFLCGAGAKCYLFCDSANGYASNASKTACIAKSVDVDNCGTEGNVCPSSYNGVGVATCRASKCRLTCPVGTFQQTTSTGLAFCGN</sequence>
<dbReference type="AlphaFoldDB" id="A0A1Y2FCV5"/>
<evidence type="ECO:0000313" key="3">
    <source>
        <dbReference type="Proteomes" id="UP000193467"/>
    </source>
</evidence>
<proteinExistence type="predicted"/>
<dbReference type="EMBL" id="MCGR01000024">
    <property type="protein sequence ID" value="ORY80685.1"/>
    <property type="molecule type" value="Genomic_DNA"/>
</dbReference>
<accession>A0A1Y2FCV5</accession>
<evidence type="ECO:0000313" key="2">
    <source>
        <dbReference type="EMBL" id="ORY80685.1"/>
    </source>
</evidence>
<protein>
    <submittedName>
        <fullName evidence="2">Uncharacterized protein</fullName>
    </submittedName>
</protein>
<dbReference type="OrthoDB" id="2525137at2759"/>
<keyword evidence="3" id="KW-1185">Reference proteome</keyword>
<evidence type="ECO:0000256" key="1">
    <source>
        <dbReference type="SAM" id="SignalP"/>
    </source>
</evidence>
<gene>
    <name evidence="2" type="ORF">BCR35DRAFT_304233</name>
</gene>
<organism evidence="2 3">
    <name type="scientific">Leucosporidium creatinivorum</name>
    <dbReference type="NCBI Taxonomy" id="106004"/>
    <lineage>
        <taxon>Eukaryota</taxon>
        <taxon>Fungi</taxon>
        <taxon>Dikarya</taxon>
        <taxon>Basidiomycota</taxon>
        <taxon>Pucciniomycotina</taxon>
        <taxon>Microbotryomycetes</taxon>
        <taxon>Leucosporidiales</taxon>
        <taxon>Leucosporidium</taxon>
    </lineage>
</organism>